<organism evidence="3">
    <name type="scientific">Schistosoma curassoni</name>
    <dbReference type="NCBI Taxonomy" id="6186"/>
    <lineage>
        <taxon>Eukaryota</taxon>
        <taxon>Metazoa</taxon>
        <taxon>Spiralia</taxon>
        <taxon>Lophotrochozoa</taxon>
        <taxon>Platyhelminthes</taxon>
        <taxon>Trematoda</taxon>
        <taxon>Digenea</taxon>
        <taxon>Strigeidida</taxon>
        <taxon>Schistosomatoidea</taxon>
        <taxon>Schistosomatidae</taxon>
        <taxon>Schistosoma</taxon>
    </lineage>
</organism>
<evidence type="ECO:0000313" key="1">
    <source>
        <dbReference type="EMBL" id="VDP64975.1"/>
    </source>
</evidence>
<proteinExistence type="predicted"/>
<reference evidence="3" key="1">
    <citation type="submission" date="2016-06" db="UniProtKB">
        <authorList>
            <consortium name="WormBaseParasite"/>
        </authorList>
    </citation>
    <scope>IDENTIFICATION</scope>
</reference>
<dbReference type="WBParaSite" id="SCUD_0001814501-mRNA-1">
    <property type="protein sequence ID" value="SCUD_0001814501-mRNA-1"/>
    <property type="gene ID" value="SCUD_0001814501"/>
</dbReference>
<dbReference type="EMBL" id="UZAK01040675">
    <property type="protein sequence ID" value="VDP64975.1"/>
    <property type="molecule type" value="Genomic_DNA"/>
</dbReference>
<dbReference type="Proteomes" id="UP000279833">
    <property type="component" value="Unassembled WGS sequence"/>
</dbReference>
<reference evidence="1 2" key="2">
    <citation type="submission" date="2018-11" db="EMBL/GenBank/DDBJ databases">
        <authorList>
            <consortium name="Pathogen Informatics"/>
        </authorList>
    </citation>
    <scope>NUCLEOTIDE SEQUENCE [LARGE SCALE GENOMIC DNA]</scope>
    <source>
        <strain evidence="1">Dakar</strain>
        <strain evidence="2">Dakar, Senegal</strain>
    </source>
</reference>
<accession>A0A183KSV4</accession>
<gene>
    <name evidence="1" type="ORF">SCUD_LOCUS18143</name>
</gene>
<keyword evidence="2" id="KW-1185">Reference proteome</keyword>
<sequence length="236" mass="27203">MEIETAHTSLSIDVIPSTIEENRMAIRQIKSVKAQGFDNIPAEALKSDIKVTANMLHVPFSKIWKEEQTRLHTLLENRNSLFERVYPITPKIAERLLINGYYFPSSYGRWCPVTLYFQNAWLPPIPMPNIKVGNPKYLSKLPGIIGETLPIVKAKTCAAIYKQHIYWFMNSNARGLFMKNPLKYTQKYTDPPFRVPLKLHIIGPPKSGKTTSKFTLIKINVVSNKLVSIYWFFIFQ</sequence>
<name>A0A183KSV4_9TREM</name>
<dbReference type="AlphaFoldDB" id="A0A183KSV4"/>
<protein>
    <submittedName>
        <fullName evidence="3">Replicase</fullName>
    </submittedName>
</protein>
<evidence type="ECO:0000313" key="3">
    <source>
        <dbReference type="WBParaSite" id="SCUD_0001814501-mRNA-1"/>
    </source>
</evidence>
<dbReference type="STRING" id="6186.A0A183KSV4"/>
<evidence type="ECO:0000313" key="2">
    <source>
        <dbReference type="Proteomes" id="UP000279833"/>
    </source>
</evidence>